<dbReference type="PANTHER" id="PTHR34039:SF1">
    <property type="entry name" value="UPF0102 PROTEIN YRAN"/>
    <property type="match status" value="1"/>
</dbReference>
<name>A0A921MLH1_9FIRM</name>
<dbReference type="RefSeq" id="WP_294532173.1">
    <property type="nucleotide sequence ID" value="NZ_DYUC01000048.1"/>
</dbReference>
<sequence>MNTSLLGRWGESLVAEELRRRGCRVVASGYRTRFGEIDLIAEDGPYLLFVEVKLRKSDRFAPGRASVDRGKRERIRTTAELYLAQNPTERQPRFDVAEVYAPQGTATAQPRIIYLENAF</sequence>
<evidence type="ECO:0000256" key="2">
    <source>
        <dbReference type="HAMAP-Rule" id="MF_00048"/>
    </source>
</evidence>
<dbReference type="AlphaFoldDB" id="A0A921MLH1"/>
<gene>
    <name evidence="3" type="ORF">K8V01_05320</name>
</gene>
<evidence type="ECO:0000313" key="3">
    <source>
        <dbReference type="EMBL" id="HJG86430.1"/>
    </source>
</evidence>
<protein>
    <recommendedName>
        <fullName evidence="2">UPF0102 protein K8V01_05320</fullName>
    </recommendedName>
</protein>
<dbReference type="InterPro" id="IPR011335">
    <property type="entry name" value="Restrct_endonuc-II-like"/>
</dbReference>
<dbReference type="InterPro" id="IPR003509">
    <property type="entry name" value="UPF0102_YraN-like"/>
</dbReference>
<organism evidence="3 4">
    <name type="scientific">Pseudoflavonifractor capillosus</name>
    <dbReference type="NCBI Taxonomy" id="106588"/>
    <lineage>
        <taxon>Bacteria</taxon>
        <taxon>Bacillati</taxon>
        <taxon>Bacillota</taxon>
        <taxon>Clostridia</taxon>
        <taxon>Eubacteriales</taxon>
        <taxon>Oscillospiraceae</taxon>
        <taxon>Pseudoflavonifractor</taxon>
    </lineage>
</organism>
<dbReference type="HAMAP" id="MF_00048">
    <property type="entry name" value="UPF0102"/>
    <property type="match status" value="1"/>
</dbReference>
<proteinExistence type="inferred from homology"/>
<dbReference type="GO" id="GO:0003676">
    <property type="term" value="F:nucleic acid binding"/>
    <property type="evidence" value="ECO:0007669"/>
    <property type="project" value="InterPro"/>
</dbReference>
<dbReference type="InterPro" id="IPR011856">
    <property type="entry name" value="tRNA_endonuc-like_dom_sf"/>
</dbReference>
<dbReference type="Gene3D" id="3.40.1350.10">
    <property type="match status" value="1"/>
</dbReference>
<dbReference type="NCBIfam" id="NF009150">
    <property type="entry name" value="PRK12497.1-3"/>
    <property type="match status" value="1"/>
</dbReference>
<dbReference type="Proteomes" id="UP000760668">
    <property type="component" value="Unassembled WGS sequence"/>
</dbReference>
<dbReference type="EMBL" id="DYUC01000048">
    <property type="protein sequence ID" value="HJG86430.1"/>
    <property type="molecule type" value="Genomic_DNA"/>
</dbReference>
<evidence type="ECO:0000256" key="1">
    <source>
        <dbReference type="ARBA" id="ARBA00006738"/>
    </source>
</evidence>
<evidence type="ECO:0000313" key="4">
    <source>
        <dbReference type="Proteomes" id="UP000760668"/>
    </source>
</evidence>
<accession>A0A921MLH1</accession>
<reference evidence="3" key="2">
    <citation type="submission" date="2021-09" db="EMBL/GenBank/DDBJ databases">
        <authorList>
            <person name="Gilroy R."/>
        </authorList>
    </citation>
    <scope>NUCLEOTIDE SEQUENCE</scope>
    <source>
        <strain evidence="3">CHK179-5677</strain>
    </source>
</reference>
<dbReference type="PANTHER" id="PTHR34039">
    <property type="entry name" value="UPF0102 PROTEIN YRAN"/>
    <property type="match status" value="1"/>
</dbReference>
<comment type="caution">
    <text evidence="3">The sequence shown here is derived from an EMBL/GenBank/DDBJ whole genome shotgun (WGS) entry which is preliminary data.</text>
</comment>
<comment type="similarity">
    <text evidence="1 2">Belongs to the UPF0102 family.</text>
</comment>
<dbReference type="Pfam" id="PF02021">
    <property type="entry name" value="UPF0102"/>
    <property type="match status" value="1"/>
</dbReference>
<dbReference type="SUPFAM" id="SSF52980">
    <property type="entry name" value="Restriction endonuclease-like"/>
    <property type="match status" value="1"/>
</dbReference>
<reference evidence="3" key="1">
    <citation type="journal article" date="2021" name="PeerJ">
        <title>Extensive microbial diversity within the chicken gut microbiome revealed by metagenomics and culture.</title>
        <authorList>
            <person name="Gilroy R."/>
            <person name="Ravi A."/>
            <person name="Getino M."/>
            <person name="Pursley I."/>
            <person name="Horton D.L."/>
            <person name="Alikhan N.F."/>
            <person name="Baker D."/>
            <person name="Gharbi K."/>
            <person name="Hall N."/>
            <person name="Watson M."/>
            <person name="Adriaenssens E.M."/>
            <person name="Foster-Nyarko E."/>
            <person name="Jarju S."/>
            <person name="Secka A."/>
            <person name="Antonio M."/>
            <person name="Oren A."/>
            <person name="Chaudhuri R.R."/>
            <person name="La Ragione R."/>
            <person name="Hildebrand F."/>
            <person name="Pallen M.J."/>
        </authorList>
    </citation>
    <scope>NUCLEOTIDE SEQUENCE</scope>
    <source>
        <strain evidence="3">CHK179-5677</strain>
    </source>
</reference>